<dbReference type="EMBL" id="LAZR01000116">
    <property type="protein sequence ID" value="KKN89803.1"/>
    <property type="molecule type" value="Genomic_DNA"/>
</dbReference>
<proteinExistence type="predicted"/>
<evidence type="ECO:0000313" key="1">
    <source>
        <dbReference type="EMBL" id="KKN89803.1"/>
    </source>
</evidence>
<comment type="caution">
    <text evidence="1">The sequence shown here is derived from an EMBL/GenBank/DDBJ whole genome shotgun (WGS) entry which is preliminary data.</text>
</comment>
<name>A0A0F9XDH9_9ZZZZ</name>
<reference evidence="1" key="1">
    <citation type="journal article" date="2015" name="Nature">
        <title>Complex archaea that bridge the gap between prokaryotes and eukaryotes.</title>
        <authorList>
            <person name="Spang A."/>
            <person name="Saw J.H."/>
            <person name="Jorgensen S.L."/>
            <person name="Zaremba-Niedzwiedzka K."/>
            <person name="Martijn J."/>
            <person name="Lind A.E."/>
            <person name="van Eijk R."/>
            <person name="Schleper C."/>
            <person name="Guy L."/>
            <person name="Ettema T.J."/>
        </authorList>
    </citation>
    <scope>NUCLEOTIDE SEQUENCE</scope>
</reference>
<accession>A0A0F9XDH9</accession>
<sequence length="62" mass="7457">MNGSCCGGFAGEWHAPKWEGECPELWVWVDGELKPRSWYDYWKENWKKAMKTETEEKMRTNE</sequence>
<organism evidence="1">
    <name type="scientific">marine sediment metagenome</name>
    <dbReference type="NCBI Taxonomy" id="412755"/>
    <lineage>
        <taxon>unclassified sequences</taxon>
        <taxon>metagenomes</taxon>
        <taxon>ecological metagenomes</taxon>
    </lineage>
</organism>
<gene>
    <name evidence="1" type="ORF">LCGC14_0236510</name>
</gene>
<protein>
    <submittedName>
        <fullName evidence="1">Uncharacterized protein</fullName>
    </submittedName>
</protein>
<dbReference type="AlphaFoldDB" id="A0A0F9XDH9"/>